<dbReference type="Proteomes" id="UP001066276">
    <property type="component" value="Chromosome 2_1"/>
</dbReference>
<protein>
    <submittedName>
        <fullName evidence="2">Uncharacterized protein</fullName>
    </submittedName>
</protein>
<keyword evidence="3" id="KW-1185">Reference proteome</keyword>
<feature type="compositionally biased region" description="Low complexity" evidence="1">
    <location>
        <begin position="193"/>
        <end position="206"/>
    </location>
</feature>
<gene>
    <name evidence="2" type="ORF">NDU88_006714</name>
</gene>
<accession>A0AAV7VQE8</accession>
<organism evidence="2 3">
    <name type="scientific">Pleurodeles waltl</name>
    <name type="common">Iberian ribbed newt</name>
    <dbReference type="NCBI Taxonomy" id="8319"/>
    <lineage>
        <taxon>Eukaryota</taxon>
        <taxon>Metazoa</taxon>
        <taxon>Chordata</taxon>
        <taxon>Craniata</taxon>
        <taxon>Vertebrata</taxon>
        <taxon>Euteleostomi</taxon>
        <taxon>Amphibia</taxon>
        <taxon>Batrachia</taxon>
        <taxon>Caudata</taxon>
        <taxon>Salamandroidea</taxon>
        <taxon>Salamandridae</taxon>
        <taxon>Pleurodelinae</taxon>
        <taxon>Pleurodeles</taxon>
    </lineage>
</organism>
<comment type="caution">
    <text evidence="2">The sequence shown here is derived from an EMBL/GenBank/DDBJ whole genome shotgun (WGS) entry which is preliminary data.</text>
</comment>
<proteinExistence type="predicted"/>
<dbReference type="EMBL" id="JANPWB010000003">
    <property type="protein sequence ID" value="KAJ1202919.1"/>
    <property type="molecule type" value="Genomic_DNA"/>
</dbReference>
<evidence type="ECO:0000256" key="1">
    <source>
        <dbReference type="SAM" id="MobiDB-lite"/>
    </source>
</evidence>
<sequence length="206" mass="21670">MLVQTDSEDEVSDNEECVVATIEDVLESTVPIVDKYSAGRLPPVWGQTRRNVPLVRQQGLRNGGTAGACGRWILRPEPCVERLPRVAWTGFPRITPETSLPTVAGAPGPLVAVVGPIPATGGVPQATLSGPAAPQLVGLWAGTEEGDERGIGKELPLRPGQLLSWFGPRRAPLLRAPAPGPPLVGRRLRRGLGQRASSRAAAGLPA</sequence>
<reference evidence="2" key="1">
    <citation type="journal article" date="2022" name="bioRxiv">
        <title>Sequencing and chromosome-scale assembly of the giantPleurodeles waltlgenome.</title>
        <authorList>
            <person name="Brown T."/>
            <person name="Elewa A."/>
            <person name="Iarovenko S."/>
            <person name="Subramanian E."/>
            <person name="Araus A.J."/>
            <person name="Petzold A."/>
            <person name="Susuki M."/>
            <person name="Suzuki K.-i.T."/>
            <person name="Hayashi T."/>
            <person name="Toyoda A."/>
            <person name="Oliveira C."/>
            <person name="Osipova E."/>
            <person name="Leigh N.D."/>
            <person name="Simon A."/>
            <person name="Yun M.H."/>
        </authorList>
    </citation>
    <scope>NUCLEOTIDE SEQUENCE</scope>
    <source>
        <strain evidence="2">20211129_DDA</strain>
        <tissue evidence="2">Liver</tissue>
    </source>
</reference>
<feature type="region of interest" description="Disordered" evidence="1">
    <location>
        <begin position="176"/>
        <end position="206"/>
    </location>
</feature>
<evidence type="ECO:0000313" key="2">
    <source>
        <dbReference type="EMBL" id="KAJ1202919.1"/>
    </source>
</evidence>
<dbReference type="AlphaFoldDB" id="A0AAV7VQE8"/>
<evidence type="ECO:0000313" key="3">
    <source>
        <dbReference type="Proteomes" id="UP001066276"/>
    </source>
</evidence>
<name>A0AAV7VQE8_PLEWA</name>